<proteinExistence type="predicted"/>
<dbReference type="OMA" id="STINTCK"/>
<feature type="domain" description="F-box" evidence="1">
    <location>
        <begin position="57"/>
        <end position="102"/>
    </location>
</feature>
<organism evidence="2 3">
    <name type="scientific">Prunus dulcis</name>
    <name type="common">Almond</name>
    <name type="synonym">Amygdalus dulcis</name>
    <dbReference type="NCBI Taxonomy" id="3755"/>
    <lineage>
        <taxon>Eukaryota</taxon>
        <taxon>Viridiplantae</taxon>
        <taxon>Streptophyta</taxon>
        <taxon>Embryophyta</taxon>
        <taxon>Tracheophyta</taxon>
        <taxon>Spermatophyta</taxon>
        <taxon>Magnoliopsida</taxon>
        <taxon>eudicotyledons</taxon>
        <taxon>Gunneridae</taxon>
        <taxon>Pentapetalae</taxon>
        <taxon>rosids</taxon>
        <taxon>fabids</taxon>
        <taxon>Rosales</taxon>
        <taxon>Rosaceae</taxon>
        <taxon>Amygdaloideae</taxon>
        <taxon>Amygdaleae</taxon>
        <taxon>Prunus</taxon>
    </lineage>
</organism>
<dbReference type="PROSITE" id="PS50181">
    <property type="entry name" value="FBOX"/>
    <property type="match status" value="1"/>
</dbReference>
<dbReference type="EMBL" id="CABIKO010000002">
    <property type="protein sequence ID" value="VVA10102.1"/>
    <property type="molecule type" value="Genomic_DNA"/>
</dbReference>
<gene>
    <name evidence="2" type="ORF">ALMOND_2B004482</name>
</gene>
<dbReference type="InParanoid" id="A0A5E4E3Z5"/>
<dbReference type="Pfam" id="PF00646">
    <property type="entry name" value="F-box"/>
    <property type="match status" value="1"/>
</dbReference>
<dbReference type="PANTHER" id="PTHR31111">
    <property type="entry name" value="BNAA05G37150D PROTEIN-RELATED"/>
    <property type="match status" value="1"/>
</dbReference>
<dbReference type="Gramene" id="VVA10102">
    <property type="protein sequence ID" value="VVA10102"/>
    <property type="gene ID" value="Prudul26B004482"/>
</dbReference>
<dbReference type="Proteomes" id="UP000327085">
    <property type="component" value="Chromosome 7"/>
</dbReference>
<dbReference type="InterPro" id="IPR017451">
    <property type="entry name" value="F-box-assoc_interact_dom"/>
</dbReference>
<evidence type="ECO:0000259" key="1">
    <source>
        <dbReference type="PROSITE" id="PS50181"/>
    </source>
</evidence>
<name>A0A5E4E3Z5_PRUDU</name>
<evidence type="ECO:0000313" key="2">
    <source>
        <dbReference type="EMBL" id="VVA10102.1"/>
    </source>
</evidence>
<dbReference type="PANTHER" id="PTHR31111:SF136">
    <property type="entry name" value="F-BOX ASSOCIATED DOMAIN-CONTAINING PROTEIN"/>
    <property type="match status" value="1"/>
</dbReference>
<dbReference type="InterPro" id="IPR013187">
    <property type="entry name" value="F-box-assoc_dom_typ3"/>
</dbReference>
<accession>A0A5E4E3Z5</accession>
<sequence>MKGILGDFWFGRKYFDTTTCERNFLFGYIDLLSNLIPHRSIISTKGLEEPNAQRNDKSTLIDLPNEIIFDILMRLPTKSLFDIRGLSNTSSNLVDDPFFATLHTRRLHNSATAVEAAQLMLLVQIWSFEDEKHLTALQSLEYNIDKHRLNKNEDTSTKIFSKFDYYEVDFVFCNLFCFKQFGVPSLLVNPLRGEVLELPLCELIPIDRRKWYGMGFDSITNTHKIVCIAQSAPFGYAAYVYTLGTRSSTWRQIHSIPQCQFSTKNASAYGYMHWWTYYAAGLEDPEHIISFNFMKDEFFWTPCPNSSQGFVSSLCDVNLLNFRGRLTILLYGDLSLEIWVLKSYEAREWTLNYKIDNKVFSHDGRGRGSIQTCGEWEHGIFFTRKNPPMFYFWDARYNSIKYIKAETLFPSIFSYDHLYYQLLKRQRRLPPILRIFSYTRSLISLKTYGNLVKRRLCKRQILETTKSRT</sequence>
<protein>
    <submittedName>
        <fullName evidence="2">PREDICTED: F-box</fullName>
    </submittedName>
</protein>
<dbReference type="InterPro" id="IPR036047">
    <property type="entry name" value="F-box-like_dom_sf"/>
</dbReference>
<dbReference type="SUPFAM" id="SSF81383">
    <property type="entry name" value="F-box domain"/>
    <property type="match status" value="1"/>
</dbReference>
<dbReference type="AlphaFoldDB" id="A0A5E4E3Z5"/>
<evidence type="ECO:0000313" key="3">
    <source>
        <dbReference type="Proteomes" id="UP000327085"/>
    </source>
</evidence>
<dbReference type="Pfam" id="PF08268">
    <property type="entry name" value="FBA_3"/>
    <property type="match status" value="1"/>
</dbReference>
<dbReference type="NCBIfam" id="TIGR01640">
    <property type="entry name" value="F_box_assoc_1"/>
    <property type="match status" value="1"/>
</dbReference>
<dbReference type="InterPro" id="IPR001810">
    <property type="entry name" value="F-box_dom"/>
</dbReference>
<reference evidence="3" key="1">
    <citation type="journal article" date="2020" name="Plant J.">
        <title>Transposons played a major role in the diversification between the closely related almond and peach genomes: results from the almond genome sequence.</title>
        <authorList>
            <person name="Alioto T."/>
            <person name="Alexiou K.G."/>
            <person name="Bardil A."/>
            <person name="Barteri F."/>
            <person name="Castanera R."/>
            <person name="Cruz F."/>
            <person name="Dhingra A."/>
            <person name="Duval H."/>
            <person name="Fernandez I Marti A."/>
            <person name="Frias L."/>
            <person name="Galan B."/>
            <person name="Garcia J.L."/>
            <person name="Howad W."/>
            <person name="Gomez-Garrido J."/>
            <person name="Gut M."/>
            <person name="Julca I."/>
            <person name="Morata J."/>
            <person name="Puigdomenech P."/>
            <person name="Ribeca P."/>
            <person name="Rubio Cabetas M.J."/>
            <person name="Vlasova A."/>
            <person name="Wirthensohn M."/>
            <person name="Garcia-Mas J."/>
            <person name="Gabaldon T."/>
            <person name="Casacuberta J.M."/>
            <person name="Arus P."/>
        </authorList>
    </citation>
    <scope>NUCLEOTIDE SEQUENCE [LARGE SCALE GENOMIC DNA]</scope>
    <source>
        <strain evidence="3">cv. Texas</strain>
    </source>
</reference>